<protein>
    <submittedName>
        <fullName evidence="2">Uncharacterized protein</fullName>
    </submittedName>
</protein>
<dbReference type="AlphaFoldDB" id="A0A0X3P640"/>
<sequence>TLFHSPPGPGVKTESRRTEMGEGAGPRTVVQHKQEHNNTKKGWLGSQLSWSAIEVTLRRSHCTHNRTETARMGTHRCSYNLSNDGKQHPFGRRCFSHSLCLTQMFETRKAC</sequence>
<accession>A0A0X3P640</accession>
<feature type="non-terminal residue" evidence="2">
    <location>
        <position position="1"/>
    </location>
</feature>
<evidence type="ECO:0000256" key="1">
    <source>
        <dbReference type="SAM" id="MobiDB-lite"/>
    </source>
</evidence>
<dbReference type="EMBL" id="GEEE01015886">
    <property type="protein sequence ID" value="JAP47339.1"/>
    <property type="molecule type" value="Transcribed_RNA"/>
</dbReference>
<reference evidence="2" key="1">
    <citation type="submission" date="2016-01" db="EMBL/GenBank/DDBJ databases">
        <title>Reference transcriptome for the parasite Schistocephalus solidus: insights into the molecular evolution of parasitism.</title>
        <authorList>
            <person name="Hebert F.O."/>
            <person name="Grambauer S."/>
            <person name="Barber I."/>
            <person name="Landry C.R."/>
            <person name="Aubin-Horth N."/>
        </authorList>
    </citation>
    <scope>NUCLEOTIDE SEQUENCE</scope>
</reference>
<proteinExistence type="predicted"/>
<organism evidence="2">
    <name type="scientific">Schistocephalus solidus</name>
    <name type="common">Tapeworm</name>
    <dbReference type="NCBI Taxonomy" id="70667"/>
    <lineage>
        <taxon>Eukaryota</taxon>
        <taxon>Metazoa</taxon>
        <taxon>Spiralia</taxon>
        <taxon>Lophotrochozoa</taxon>
        <taxon>Platyhelminthes</taxon>
        <taxon>Cestoda</taxon>
        <taxon>Eucestoda</taxon>
        <taxon>Diphyllobothriidea</taxon>
        <taxon>Diphyllobothriidae</taxon>
        <taxon>Schistocephalus</taxon>
    </lineage>
</organism>
<feature type="region of interest" description="Disordered" evidence="1">
    <location>
        <begin position="1"/>
        <end position="41"/>
    </location>
</feature>
<gene>
    <name evidence="2" type="ORF">TR152855</name>
</gene>
<name>A0A0X3P640_SCHSO</name>
<evidence type="ECO:0000313" key="2">
    <source>
        <dbReference type="EMBL" id="JAP47339.1"/>
    </source>
</evidence>